<reference evidence="1" key="1">
    <citation type="journal article" date="2014" name="Front. Microbiol.">
        <title>High frequency of phylogenetically diverse reductive dehalogenase-homologous genes in deep subseafloor sedimentary metagenomes.</title>
        <authorList>
            <person name="Kawai M."/>
            <person name="Futagami T."/>
            <person name="Toyoda A."/>
            <person name="Takaki Y."/>
            <person name="Nishi S."/>
            <person name="Hori S."/>
            <person name="Arai W."/>
            <person name="Tsubouchi T."/>
            <person name="Morono Y."/>
            <person name="Uchiyama I."/>
            <person name="Ito T."/>
            <person name="Fujiyama A."/>
            <person name="Inagaki F."/>
            <person name="Takami H."/>
        </authorList>
    </citation>
    <scope>NUCLEOTIDE SEQUENCE</scope>
    <source>
        <strain evidence="1">Expedition CK06-06</strain>
    </source>
</reference>
<name>X1NJB7_9ZZZZ</name>
<organism evidence="1">
    <name type="scientific">marine sediment metagenome</name>
    <dbReference type="NCBI Taxonomy" id="412755"/>
    <lineage>
        <taxon>unclassified sequences</taxon>
        <taxon>metagenomes</taxon>
        <taxon>ecological metagenomes</taxon>
    </lineage>
</organism>
<proteinExistence type="predicted"/>
<feature type="non-terminal residue" evidence="1">
    <location>
        <position position="1"/>
    </location>
</feature>
<accession>X1NJB7</accession>
<protein>
    <submittedName>
        <fullName evidence="1">Uncharacterized protein</fullName>
    </submittedName>
</protein>
<dbReference type="AlphaFoldDB" id="X1NJB7"/>
<dbReference type="EMBL" id="BARV01026720">
    <property type="protein sequence ID" value="GAI44112.1"/>
    <property type="molecule type" value="Genomic_DNA"/>
</dbReference>
<sequence length="43" mass="4502">DRNESGKAVGVDLLEVSKGVKLDGLPEPETIKKILVGLGLKVS</sequence>
<gene>
    <name evidence="1" type="ORF">S06H3_43131</name>
</gene>
<comment type="caution">
    <text evidence="1">The sequence shown here is derived from an EMBL/GenBank/DDBJ whole genome shotgun (WGS) entry which is preliminary data.</text>
</comment>
<evidence type="ECO:0000313" key="1">
    <source>
        <dbReference type="EMBL" id="GAI44112.1"/>
    </source>
</evidence>